<proteinExistence type="inferred from homology"/>
<dbReference type="GO" id="GO:0016020">
    <property type="term" value="C:membrane"/>
    <property type="evidence" value="ECO:0007669"/>
    <property type="project" value="UniProtKB-SubCell"/>
</dbReference>
<keyword evidence="2 9" id="KW-0812">Transmembrane</keyword>
<dbReference type="GO" id="GO:0051015">
    <property type="term" value="F:actin filament binding"/>
    <property type="evidence" value="ECO:0007669"/>
    <property type="project" value="InterPro"/>
</dbReference>
<feature type="compositionally biased region" description="Pro residues" evidence="8">
    <location>
        <begin position="250"/>
        <end position="287"/>
    </location>
</feature>
<feature type="compositionally biased region" description="Polar residues" evidence="8">
    <location>
        <begin position="827"/>
        <end position="838"/>
    </location>
</feature>
<dbReference type="AlphaFoldDB" id="A0A199VQG7"/>
<dbReference type="Pfam" id="PF02181">
    <property type="entry name" value="FH2"/>
    <property type="match status" value="1"/>
</dbReference>
<accession>A0A199VQG7</accession>
<feature type="compositionally biased region" description="Low complexity" evidence="8">
    <location>
        <begin position="238"/>
        <end position="249"/>
    </location>
</feature>
<dbReference type="Gene3D" id="1.20.58.2220">
    <property type="entry name" value="Formin, FH2 domain"/>
    <property type="match status" value="1"/>
</dbReference>
<comment type="similarity">
    <text evidence="6">Belongs to the formin-like family. Class-I subfamily.</text>
</comment>
<dbReference type="PROSITE" id="PS51444">
    <property type="entry name" value="FH2"/>
    <property type="match status" value="1"/>
</dbReference>
<protein>
    <recommendedName>
        <fullName evidence="7">Formin-like protein</fullName>
    </recommendedName>
</protein>
<dbReference type="STRING" id="4615.A0A199VQG7"/>
<dbReference type="SMART" id="SM00498">
    <property type="entry name" value="FH2"/>
    <property type="match status" value="1"/>
</dbReference>
<dbReference type="InterPro" id="IPR027643">
    <property type="entry name" value="Formin-like_plant"/>
</dbReference>
<evidence type="ECO:0000259" key="11">
    <source>
        <dbReference type="PROSITE" id="PS51444"/>
    </source>
</evidence>
<feature type="transmembrane region" description="Helical" evidence="9">
    <location>
        <begin position="79"/>
        <end position="99"/>
    </location>
</feature>
<dbReference type="EMBL" id="LSRQ01001111">
    <property type="protein sequence ID" value="OAY79253.1"/>
    <property type="molecule type" value="Genomic_DNA"/>
</dbReference>
<dbReference type="InterPro" id="IPR042201">
    <property type="entry name" value="FH2_Formin_sf"/>
</dbReference>
<keyword evidence="5 9" id="KW-0472">Membrane</keyword>
<dbReference type="Proteomes" id="UP000092600">
    <property type="component" value="Unassembled WGS sequence"/>
</dbReference>
<feature type="region of interest" description="Disordered" evidence="8">
    <location>
        <begin position="109"/>
        <end position="136"/>
    </location>
</feature>
<organism evidence="12 13">
    <name type="scientific">Ananas comosus</name>
    <name type="common">Pineapple</name>
    <name type="synonym">Ananas ananas</name>
    <dbReference type="NCBI Taxonomy" id="4615"/>
    <lineage>
        <taxon>Eukaryota</taxon>
        <taxon>Viridiplantae</taxon>
        <taxon>Streptophyta</taxon>
        <taxon>Embryophyta</taxon>
        <taxon>Tracheophyta</taxon>
        <taxon>Spermatophyta</taxon>
        <taxon>Magnoliopsida</taxon>
        <taxon>Liliopsida</taxon>
        <taxon>Poales</taxon>
        <taxon>Bromeliaceae</taxon>
        <taxon>Bromelioideae</taxon>
        <taxon>Ananas</taxon>
    </lineage>
</organism>
<feature type="region of interest" description="Disordered" evidence="8">
    <location>
        <begin position="43"/>
        <end position="74"/>
    </location>
</feature>
<dbReference type="PANTHER" id="PTHR23213:SF354">
    <property type="entry name" value="FORMIN-LIKE PROTEIN 4"/>
    <property type="match status" value="1"/>
</dbReference>
<evidence type="ECO:0000256" key="8">
    <source>
        <dbReference type="SAM" id="MobiDB-lite"/>
    </source>
</evidence>
<reference evidence="12 13" key="1">
    <citation type="journal article" date="2016" name="DNA Res.">
        <title>The draft genome of MD-2 pineapple using hybrid error correction of long reads.</title>
        <authorList>
            <person name="Redwan R.M."/>
            <person name="Saidin A."/>
            <person name="Kumar S.V."/>
        </authorList>
    </citation>
    <scope>NUCLEOTIDE SEQUENCE [LARGE SCALE GENOMIC DNA]</scope>
    <source>
        <strain evidence="13">cv. MD2</strain>
        <tissue evidence="12">Leaf</tissue>
    </source>
</reference>
<keyword evidence="3 10" id="KW-0732">Signal</keyword>
<dbReference type="GO" id="GO:0045010">
    <property type="term" value="P:actin nucleation"/>
    <property type="evidence" value="ECO:0007669"/>
    <property type="project" value="InterPro"/>
</dbReference>
<feature type="chain" id="PRO_5008508411" description="Formin-like protein" evidence="10">
    <location>
        <begin position="29"/>
        <end position="886"/>
    </location>
</feature>
<feature type="region of interest" description="Disordered" evidence="8">
    <location>
        <begin position="157"/>
        <end position="401"/>
    </location>
</feature>
<evidence type="ECO:0000313" key="12">
    <source>
        <dbReference type="EMBL" id="OAY79253.1"/>
    </source>
</evidence>
<evidence type="ECO:0000256" key="3">
    <source>
        <dbReference type="ARBA" id="ARBA00022729"/>
    </source>
</evidence>
<evidence type="ECO:0000256" key="7">
    <source>
        <dbReference type="RuleBase" id="RU361260"/>
    </source>
</evidence>
<dbReference type="InterPro" id="IPR015425">
    <property type="entry name" value="FH2_Formin"/>
</dbReference>
<dbReference type="SUPFAM" id="SSF101447">
    <property type="entry name" value="Formin homology 2 domain (FH2 domain)"/>
    <property type="match status" value="1"/>
</dbReference>
<evidence type="ECO:0000256" key="4">
    <source>
        <dbReference type="ARBA" id="ARBA00022989"/>
    </source>
</evidence>
<feature type="region of interest" description="Disordered" evidence="8">
    <location>
        <begin position="827"/>
        <end position="886"/>
    </location>
</feature>
<evidence type="ECO:0000256" key="5">
    <source>
        <dbReference type="ARBA" id="ARBA00023136"/>
    </source>
</evidence>
<dbReference type="PANTHER" id="PTHR23213">
    <property type="entry name" value="FORMIN-RELATED"/>
    <property type="match status" value="1"/>
</dbReference>
<evidence type="ECO:0000256" key="1">
    <source>
        <dbReference type="ARBA" id="ARBA00004167"/>
    </source>
</evidence>
<evidence type="ECO:0000313" key="13">
    <source>
        <dbReference type="Proteomes" id="UP000092600"/>
    </source>
</evidence>
<evidence type="ECO:0000256" key="10">
    <source>
        <dbReference type="SAM" id="SignalP"/>
    </source>
</evidence>
<evidence type="ECO:0000256" key="6">
    <source>
        <dbReference type="ARBA" id="ARBA00025793"/>
    </source>
</evidence>
<sequence length="886" mass="93679">MASAIGARPWLLLALLIFSSYSVCFTAAQSNIQTFFPAIPTPAFKNPPPPPPPTISPAQPPISAPPPAPTHKDKDVTKAVVATAASSFALSAIAFFAFYRCTARKKEVRPRENPFAKKSSRVERERPRGSPAHKGVIMDESGLDAIYWREFQREDPKRCPHCARVSDPSGAGRAGGEEGAGERDERRRRRVRDQEMPLIPPGSLNSSSAIFHQELAASNRSSTSSISTATPPPPPPHARSSSSEGTSSSAPPPPGVSNSVVPPPSPPLPQPPGRSAPAAAAPPPPLPAASATFNSVARPSPDVPPPPPPPPVLPLPPGARAPTPPPPPPPGPRAPPTGVPPPPGARAPPPPPPPRPPSGASKNAAAAPPPPPPLRGAGASSSSSRPPAPPGPGAGAGAPQKKLKPLHWDKVNPANADHSMVWDRITDGSFRFDEDIMEALFGTLVANRKPQNGAGSSNPASSASNAAAATATQICLLDPRKSQNIAIVLRSLAINRQEILDALLEGRGLSLETLEKLSRLAPTKEEESTVREFDGDPSKLADAESFLFHLLRAVPSPFTRIDAMLFKSNYGTEIAHLKRSLETLESACKELRTRGLFLKLLEAVLKAGNRMNAGTARGNAQAFNLTALCKLSDVKSTDGSTTLLHFVVEEVVRSEGKHCVVNRNYSLRRSGSSIRKGDDSSTAAARKEEREREYMKLGLPVVGGLSTEFASVKKAAGIDYDALIGTCGTLAGRVAEIKKFLSTCSISDGFVKEMRGFVEAADGEIVTVKGEQERILELVKRTTEYYQAGAAKDKSAPPLQLFVIVRDFLGMVDQACVDIARSLQQKKPPQVATASAKGTASPEGLAKGTAMPEGSDSARRIMARFPNLPPHFMSENSPSDSSDEEG</sequence>
<feature type="compositionally biased region" description="Low complexity" evidence="8">
    <location>
        <begin position="375"/>
        <end position="385"/>
    </location>
</feature>
<comment type="subcellular location">
    <subcellularLocation>
        <location evidence="1">Membrane</location>
        <topology evidence="1">Single-pass membrane protein</topology>
    </subcellularLocation>
</comment>
<feature type="compositionally biased region" description="Basic and acidic residues" evidence="8">
    <location>
        <begin position="109"/>
        <end position="128"/>
    </location>
</feature>
<feature type="domain" description="FH2" evidence="11">
    <location>
        <begin position="393"/>
        <end position="838"/>
    </location>
</feature>
<feature type="compositionally biased region" description="Pro residues" evidence="8">
    <location>
        <begin position="301"/>
        <end position="357"/>
    </location>
</feature>
<name>A0A199VQG7_ANACO</name>
<evidence type="ECO:0000256" key="9">
    <source>
        <dbReference type="SAM" id="Phobius"/>
    </source>
</evidence>
<feature type="compositionally biased region" description="Low complexity" evidence="8">
    <location>
        <begin position="216"/>
        <end position="229"/>
    </location>
</feature>
<gene>
    <name evidence="12" type="ORF">ACMD2_00045</name>
</gene>
<evidence type="ECO:0000256" key="2">
    <source>
        <dbReference type="ARBA" id="ARBA00022692"/>
    </source>
</evidence>
<feature type="compositionally biased region" description="Pro residues" evidence="8">
    <location>
        <begin position="45"/>
        <end position="69"/>
    </location>
</feature>
<feature type="signal peptide" evidence="10">
    <location>
        <begin position="1"/>
        <end position="28"/>
    </location>
</feature>
<comment type="caution">
    <text evidence="12">The sequence shown here is derived from an EMBL/GenBank/DDBJ whole genome shotgun (WGS) entry which is preliminary data.</text>
</comment>
<keyword evidence="4 9" id="KW-1133">Transmembrane helix</keyword>